<dbReference type="PRINTS" id="PR00313">
    <property type="entry name" value="CABNDNGRPT"/>
</dbReference>
<feature type="compositionally biased region" description="Basic and acidic residues" evidence="1">
    <location>
        <begin position="33"/>
        <end position="42"/>
    </location>
</feature>
<comment type="caution">
    <text evidence="2">The sequence shown here is derived from an EMBL/GenBank/DDBJ whole genome shotgun (WGS) entry which is preliminary data.</text>
</comment>
<feature type="region of interest" description="Disordered" evidence="1">
    <location>
        <begin position="20"/>
        <end position="56"/>
    </location>
</feature>
<accession>D5RIJ8</accession>
<dbReference type="InterPro" id="IPR001343">
    <property type="entry name" value="Hemolysn_Ca-bd"/>
</dbReference>
<dbReference type="HOGENOM" id="CLU_766843_0_0_5"/>
<gene>
    <name evidence="2" type="ORF">HMPREF0731_0908</name>
</gene>
<dbReference type="RefSeq" id="WP_007003967.1">
    <property type="nucleotide sequence ID" value="NZ_GG770778.1"/>
</dbReference>
<dbReference type="Proteomes" id="UP000005324">
    <property type="component" value="Unassembled WGS sequence"/>
</dbReference>
<proteinExistence type="predicted"/>
<reference evidence="2 3" key="1">
    <citation type="submission" date="2010-04" db="EMBL/GenBank/DDBJ databases">
        <authorList>
            <person name="Qin X."/>
            <person name="Bachman B."/>
            <person name="Battles P."/>
            <person name="Bell A."/>
            <person name="Bess C."/>
            <person name="Bickham C."/>
            <person name="Chaboub L."/>
            <person name="Chen D."/>
            <person name="Coyle M."/>
            <person name="Deiros D.R."/>
            <person name="Dinh H."/>
            <person name="Forbes L."/>
            <person name="Fowler G."/>
            <person name="Francisco L."/>
            <person name="Fu Q."/>
            <person name="Gubbala S."/>
            <person name="Hale W."/>
            <person name="Han Y."/>
            <person name="Hemphill L."/>
            <person name="Highlander S.K."/>
            <person name="Hirani K."/>
            <person name="Hogues M."/>
            <person name="Jackson L."/>
            <person name="Jakkamsetti A."/>
            <person name="Javaid M."/>
            <person name="Jiang H."/>
            <person name="Korchina V."/>
            <person name="Kovar C."/>
            <person name="Lara F."/>
            <person name="Lee S."/>
            <person name="Mata R."/>
            <person name="Mathew T."/>
            <person name="Moen C."/>
            <person name="Morales K."/>
            <person name="Munidasa M."/>
            <person name="Nazareth L."/>
            <person name="Ngo R."/>
            <person name="Nguyen L."/>
            <person name="Okwuonu G."/>
            <person name="Ongeri F."/>
            <person name="Patil S."/>
            <person name="Petrosino J."/>
            <person name="Pham C."/>
            <person name="Pham P."/>
            <person name="Pu L.-L."/>
            <person name="Puazo M."/>
            <person name="Raj R."/>
            <person name="Reid J."/>
            <person name="Rouhana J."/>
            <person name="Saada N."/>
            <person name="Shang Y."/>
            <person name="Simmons D."/>
            <person name="Thornton R."/>
            <person name="Warren J."/>
            <person name="Weissenberger G."/>
            <person name="Zhang J."/>
            <person name="Zhang L."/>
            <person name="Zhou C."/>
            <person name="Zhu D."/>
            <person name="Muzny D."/>
            <person name="Worley K."/>
            <person name="Gibbs R."/>
        </authorList>
    </citation>
    <scope>NUCLEOTIDE SEQUENCE [LARGE SCALE GENOMIC DNA]</scope>
    <source>
        <strain evidence="2 3">ATCC 49957</strain>
    </source>
</reference>
<evidence type="ECO:0000313" key="3">
    <source>
        <dbReference type="Proteomes" id="UP000005324"/>
    </source>
</evidence>
<dbReference type="SUPFAM" id="SSF51120">
    <property type="entry name" value="beta-Roll"/>
    <property type="match status" value="1"/>
</dbReference>
<protein>
    <submittedName>
        <fullName evidence="2">Type I secretion target GGXGXDXXX repeat (2 copies)</fullName>
    </submittedName>
</protein>
<dbReference type="AlphaFoldDB" id="D5RIJ8"/>
<name>D5RIJ8_9PROT</name>
<dbReference type="Pfam" id="PF00353">
    <property type="entry name" value="HemolysinCabind"/>
    <property type="match status" value="1"/>
</dbReference>
<dbReference type="InterPro" id="IPR011049">
    <property type="entry name" value="Serralysin-like_metalloprot_C"/>
</dbReference>
<evidence type="ECO:0000313" key="2">
    <source>
        <dbReference type="EMBL" id="EFH12881.1"/>
    </source>
</evidence>
<dbReference type="Gene3D" id="2.150.10.10">
    <property type="entry name" value="Serralysin-like metalloprotease, C-terminal"/>
    <property type="match status" value="1"/>
</dbReference>
<dbReference type="EMBL" id="ADVL01000156">
    <property type="protein sequence ID" value="EFH12881.1"/>
    <property type="molecule type" value="Genomic_DNA"/>
</dbReference>
<organism evidence="2 3">
    <name type="scientific">Pseudoroseomonas cervicalis ATCC 49957</name>
    <dbReference type="NCBI Taxonomy" id="525371"/>
    <lineage>
        <taxon>Bacteria</taxon>
        <taxon>Pseudomonadati</taxon>
        <taxon>Pseudomonadota</taxon>
        <taxon>Alphaproteobacteria</taxon>
        <taxon>Acetobacterales</taxon>
        <taxon>Roseomonadaceae</taxon>
        <taxon>Roseomonas</taxon>
    </lineage>
</organism>
<dbReference type="GO" id="GO:0005509">
    <property type="term" value="F:calcium ion binding"/>
    <property type="evidence" value="ECO:0007669"/>
    <property type="project" value="InterPro"/>
</dbReference>
<sequence>MAVLIGTPGNDRLIAPDARENDSIAGDAGDDFIEARGGDDRITPGPGNDRVEGGDGRDTVIVSGDISQTEVYRYNNEGVLRGPDGVDTLLDVEAVQFTGVGGTLEMSDANSFLSYSYIASYGDLTEAYGADAGAGWRHFRDFGAVEGREITFNGNAYLAANTDVLSALGANADESGARHYLEYGRFEGRTTEFAALSYTASYGELIDSFGTDTIAATAHFVQEGFNEGRGISFNGLEYVASYGDLIDAYGDAERPFDLGEDGAGHYIQYGRGEGRETTFDGLQYMASYGDVIEAFRDSTDAGAYDTIGALHYIRDGFGEERVADRFNEQSYAAANGDLAEAGITSADALALHWIQYGYEKGRAGAYDPVIA</sequence>
<evidence type="ECO:0000256" key="1">
    <source>
        <dbReference type="SAM" id="MobiDB-lite"/>
    </source>
</evidence>
<dbReference type="OrthoDB" id="7246393at2"/>
<keyword evidence="3" id="KW-1185">Reference proteome</keyword>